<keyword evidence="4" id="KW-0812">Transmembrane</keyword>
<keyword evidence="6" id="KW-1133">Transmembrane helix</keyword>
<keyword evidence="9" id="KW-0807">Transducer</keyword>
<keyword evidence="8 10" id="KW-0675">Receptor</keyword>
<dbReference type="PANTHER" id="PTHR21137">
    <property type="entry name" value="ODORANT RECEPTOR"/>
    <property type="match status" value="1"/>
</dbReference>
<evidence type="ECO:0000313" key="10">
    <source>
        <dbReference type="EMBL" id="CAG6656669.1"/>
    </source>
</evidence>
<evidence type="ECO:0000256" key="2">
    <source>
        <dbReference type="ARBA" id="ARBA00022475"/>
    </source>
</evidence>
<evidence type="ECO:0000256" key="6">
    <source>
        <dbReference type="ARBA" id="ARBA00022989"/>
    </source>
</evidence>
<dbReference type="AlphaFoldDB" id="A0A8D8RXH6"/>
<comment type="subcellular location">
    <subcellularLocation>
        <location evidence="1">Cell membrane</location>
        <topology evidence="1">Multi-pass membrane protein</topology>
    </subcellularLocation>
</comment>
<name>A0A8D8RXH6_9HEMI</name>
<evidence type="ECO:0000256" key="7">
    <source>
        <dbReference type="ARBA" id="ARBA00023136"/>
    </source>
</evidence>
<sequence>MSVTFMEAMKMYIFIVVCIVHQFFNNYFGEEIIHAQHMIVNSVYEAPWYTADRKFRRSVQMIVIRSHRPIKLSGFKMYILCLQSFVEFCRRIFSYYTVLSEVSGQSGKG</sequence>
<keyword evidence="5" id="KW-0552">Olfaction</keyword>
<reference evidence="10" key="1">
    <citation type="submission" date="2021-05" db="EMBL/GenBank/DDBJ databases">
        <authorList>
            <person name="Alioto T."/>
            <person name="Alioto T."/>
            <person name="Gomez Garrido J."/>
        </authorList>
    </citation>
    <scope>NUCLEOTIDE SEQUENCE</scope>
</reference>
<accession>A0A8D8RXH6</accession>
<dbReference type="PANTHER" id="PTHR21137:SF35">
    <property type="entry name" value="ODORANT RECEPTOR 19A-RELATED"/>
    <property type="match status" value="1"/>
</dbReference>
<dbReference type="EMBL" id="HBUF01185653">
    <property type="protein sequence ID" value="CAG6656669.1"/>
    <property type="molecule type" value="Transcribed_RNA"/>
</dbReference>
<evidence type="ECO:0000256" key="8">
    <source>
        <dbReference type="ARBA" id="ARBA00023170"/>
    </source>
</evidence>
<evidence type="ECO:0000256" key="4">
    <source>
        <dbReference type="ARBA" id="ARBA00022692"/>
    </source>
</evidence>
<keyword evidence="3" id="KW-0716">Sensory transduction</keyword>
<proteinExistence type="predicted"/>
<dbReference type="GO" id="GO:0007165">
    <property type="term" value="P:signal transduction"/>
    <property type="evidence" value="ECO:0007669"/>
    <property type="project" value="UniProtKB-KW"/>
</dbReference>
<protein>
    <submittedName>
        <fullName evidence="10">Odorant receptor 43a</fullName>
    </submittedName>
</protein>
<evidence type="ECO:0000256" key="1">
    <source>
        <dbReference type="ARBA" id="ARBA00004651"/>
    </source>
</evidence>
<keyword evidence="7" id="KW-0472">Membrane</keyword>
<evidence type="ECO:0000256" key="9">
    <source>
        <dbReference type="ARBA" id="ARBA00023224"/>
    </source>
</evidence>
<organism evidence="10">
    <name type="scientific">Cacopsylla melanoneura</name>
    <dbReference type="NCBI Taxonomy" id="428564"/>
    <lineage>
        <taxon>Eukaryota</taxon>
        <taxon>Metazoa</taxon>
        <taxon>Ecdysozoa</taxon>
        <taxon>Arthropoda</taxon>
        <taxon>Hexapoda</taxon>
        <taxon>Insecta</taxon>
        <taxon>Pterygota</taxon>
        <taxon>Neoptera</taxon>
        <taxon>Paraneoptera</taxon>
        <taxon>Hemiptera</taxon>
        <taxon>Sternorrhyncha</taxon>
        <taxon>Psylloidea</taxon>
        <taxon>Psyllidae</taxon>
        <taxon>Psyllinae</taxon>
        <taxon>Cacopsylla</taxon>
    </lineage>
</organism>
<evidence type="ECO:0000256" key="3">
    <source>
        <dbReference type="ARBA" id="ARBA00022606"/>
    </source>
</evidence>
<dbReference type="GO" id="GO:0005549">
    <property type="term" value="F:odorant binding"/>
    <property type="evidence" value="ECO:0007669"/>
    <property type="project" value="InterPro"/>
</dbReference>
<dbReference type="InterPro" id="IPR004117">
    <property type="entry name" value="7tm6_olfct_rcpt"/>
</dbReference>
<dbReference type="Pfam" id="PF02949">
    <property type="entry name" value="7tm_6"/>
    <property type="match status" value="1"/>
</dbReference>
<evidence type="ECO:0000256" key="5">
    <source>
        <dbReference type="ARBA" id="ARBA00022725"/>
    </source>
</evidence>
<dbReference type="GO" id="GO:0004984">
    <property type="term" value="F:olfactory receptor activity"/>
    <property type="evidence" value="ECO:0007669"/>
    <property type="project" value="InterPro"/>
</dbReference>
<keyword evidence="2" id="KW-1003">Cell membrane</keyword>
<dbReference type="GO" id="GO:0005886">
    <property type="term" value="C:plasma membrane"/>
    <property type="evidence" value="ECO:0007669"/>
    <property type="project" value="UniProtKB-SubCell"/>
</dbReference>